<feature type="domain" description="HNH nuclease" evidence="1">
    <location>
        <begin position="34"/>
        <end position="87"/>
    </location>
</feature>
<evidence type="ECO:0000313" key="2">
    <source>
        <dbReference type="EMBL" id="KDM91193.1"/>
    </source>
</evidence>
<dbReference type="Pfam" id="PF13391">
    <property type="entry name" value="HNH_2"/>
    <property type="match status" value="1"/>
</dbReference>
<dbReference type="STRING" id="1654360.EA58_13685"/>
<dbReference type="Proteomes" id="UP000027192">
    <property type="component" value="Unassembled WGS sequence"/>
</dbReference>
<sequence>MSKPSETSAAGTTERHVGQEYFKQEVSKVCGGQCVVTGVKDHVPSIMIGSHIKPWSLSDDDEKLDGNNGLLLSPHTDKLFDRYLIIFSEDGKIIIAPELDVAVLAQWGIDVQKAYSISPQQQVYMKHHREEFKRKRLI</sequence>
<name>A0A066RV09_9GAMM</name>
<accession>A0A066RV09</accession>
<evidence type="ECO:0000313" key="3">
    <source>
        <dbReference type="Proteomes" id="UP000027192"/>
    </source>
</evidence>
<organism evidence="2 3">
    <name type="scientific">Photobacterium galatheae</name>
    <dbReference type="NCBI Taxonomy" id="1654360"/>
    <lineage>
        <taxon>Bacteria</taxon>
        <taxon>Pseudomonadati</taxon>
        <taxon>Pseudomonadota</taxon>
        <taxon>Gammaproteobacteria</taxon>
        <taxon>Vibrionales</taxon>
        <taxon>Vibrionaceae</taxon>
        <taxon>Photobacterium</taxon>
    </lineage>
</organism>
<keyword evidence="3" id="KW-1185">Reference proteome</keyword>
<protein>
    <recommendedName>
        <fullName evidence="1">HNH nuclease domain-containing protein</fullName>
    </recommendedName>
</protein>
<dbReference type="EMBL" id="JMIB01000026">
    <property type="protein sequence ID" value="KDM91193.1"/>
    <property type="molecule type" value="Genomic_DNA"/>
</dbReference>
<evidence type="ECO:0000259" key="1">
    <source>
        <dbReference type="Pfam" id="PF13391"/>
    </source>
</evidence>
<dbReference type="InterPro" id="IPR003615">
    <property type="entry name" value="HNH_nuc"/>
</dbReference>
<dbReference type="RefSeq" id="WP_152548023.1">
    <property type="nucleotide sequence ID" value="NZ_JAGSGC010000034.1"/>
</dbReference>
<proteinExistence type="predicted"/>
<reference evidence="2 3" key="1">
    <citation type="submission" date="2014-04" db="EMBL/GenBank/DDBJ databases">
        <title>Draft genome sequence of Photobacterium halotolerans S2753: a solonamide, ngercheumicin and holomycin producer.</title>
        <authorList>
            <person name="Machado H.R."/>
            <person name="Gram L."/>
        </authorList>
    </citation>
    <scope>NUCLEOTIDE SEQUENCE [LARGE SCALE GENOMIC DNA]</scope>
    <source>
        <strain evidence="2 3">S2753</strain>
    </source>
</reference>
<gene>
    <name evidence="2" type="ORF">EA58_13685</name>
</gene>
<dbReference type="AlphaFoldDB" id="A0A066RV09"/>
<dbReference type="OrthoDB" id="529575at2"/>
<comment type="caution">
    <text evidence="2">The sequence shown here is derived from an EMBL/GenBank/DDBJ whole genome shotgun (WGS) entry which is preliminary data.</text>
</comment>